<dbReference type="PROSITE" id="PS01334">
    <property type="entry name" value="PYRASE_CYS"/>
    <property type="match status" value="1"/>
</dbReference>
<evidence type="ECO:0000256" key="5">
    <source>
        <dbReference type="ARBA" id="ARBA00022807"/>
    </source>
</evidence>
<keyword evidence="3" id="KW-0645">Protease</keyword>
<feature type="active site" evidence="6">
    <location>
        <position position="151"/>
    </location>
</feature>
<keyword evidence="4" id="KW-0378">Hydrolase</keyword>
<evidence type="ECO:0000256" key="6">
    <source>
        <dbReference type="PROSITE-ProRule" id="PRU10077"/>
    </source>
</evidence>
<gene>
    <name evidence="7" type="ORF">RZS28_01470</name>
</gene>
<dbReference type="PRINTS" id="PR00706">
    <property type="entry name" value="PYROGLUPTASE"/>
</dbReference>
<evidence type="ECO:0000256" key="2">
    <source>
        <dbReference type="ARBA" id="ARBA00022490"/>
    </source>
</evidence>
<name>A0ABZ0HSW7_9HYPH</name>
<dbReference type="Proteomes" id="UP001626536">
    <property type="component" value="Chromosome"/>
</dbReference>
<keyword evidence="8" id="KW-1185">Reference proteome</keyword>
<dbReference type="InterPro" id="IPR033694">
    <property type="entry name" value="PGPEP1_Cys_AS"/>
</dbReference>
<accession>A0ABZ0HSW7</accession>
<dbReference type="Gene3D" id="3.40.630.20">
    <property type="entry name" value="Peptidase C15, pyroglutamyl peptidase I-like"/>
    <property type="match status" value="1"/>
</dbReference>
<dbReference type="EC" id="3.4.19.3" evidence="6"/>
<keyword evidence="5" id="KW-0788">Thiol protease</keyword>
<keyword evidence="2" id="KW-0963">Cytoplasm</keyword>
<proteinExistence type="inferred from homology"/>
<dbReference type="InterPro" id="IPR016125">
    <property type="entry name" value="Peptidase_C15-like"/>
</dbReference>
<comment type="similarity">
    <text evidence="1">Belongs to the peptidase C15 family.</text>
</comment>
<reference evidence="7 8" key="1">
    <citation type="submission" date="2023-10" db="EMBL/GenBank/DDBJ databases">
        <title>Novel methanotroph of the genus Methylocapsa from a subarctic wetland.</title>
        <authorList>
            <person name="Belova S.E."/>
            <person name="Oshkin I.Y."/>
            <person name="Miroshnikov K."/>
            <person name="Dedysh S.N."/>
        </authorList>
    </citation>
    <scope>NUCLEOTIDE SEQUENCE [LARGE SCALE GENOMIC DNA]</scope>
    <source>
        <strain evidence="7 8">RX1</strain>
    </source>
</reference>
<dbReference type="PANTHER" id="PTHR23402:SF1">
    <property type="entry name" value="PYROGLUTAMYL-PEPTIDASE I"/>
    <property type="match status" value="1"/>
</dbReference>
<evidence type="ECO:0000313" key="7">
    <source>
        <dbReference type="EMBL" id="WOJ90010.1"/>
    </source>
</evidence>
<dbReference type="PANTHER" id="PTHR23402">
    <property type="entry name" value="PROTEASE FAMILY C15 PYROGLUTAMYL-PEPTIDASE I-RELATED"/>
    <property type="match status" value="1"/>
</dbReference>
<evidence type="ECO:0000256" key="3">
    <source>
        <dbReference type="ARBA" id="ARBA00022670"/>
    </source>
</evidence>
<sequence length="264" mass="28657">MTHEPIRVLVTGFAGFPGARRNPTSRLIPALGKHKSRLARFGVEIELHVLPVVYAAIAPRLRDLADGFKPDAILHFGLAARRKVFCVETRALNRMSIVHPDAAGAMSGGRSIIPGGAFIARATFPSGLIAAAIRRAGIKAHLSIDAGDYVCNQTLYLSLATTNARSIGFIHMPRLARRRPCKDRRKDAAAERRPTFDEAMRAALIAILVTATKLRRAQASKLQSGALLTEAEALSRQENVIRNAKSFHVCDETKDAPLVDRASA</sequence>
<dbReference type="EMBL" id="CP136862">
    <property type="protein sequence ID" value="WOJ90010.1"/>
    <property type="molecule type" value="Genomic_DNA"/>
</dbReference>
<organism evidence="7 8">
    <name type="scientific">Methylocapsa polymorpha</name>
    <dbReference type="NCBI Taxonomy" id="3080828"/>
    <lineage>
        <taxon>Bacteria</taxon>
        <taxon>Pseudomonadati</taxon>
        <taxon>Pseudomonadota</taxon>
        <taxon>Alphaproteobacteria</taxon>
        <taxon>Hyphomicrobiales</taxon>
        <taxon>Beijerinckiaceae</taxon>
        <taxon>Methylocapsa</taxon>
    </lineage>
</organism>
<dbReference type="Pfam" id="PF01470">
    <property type="entry name" value="Peptidase_C15"/>
    <property type="match status" value="1"/>
</dbReference>
<dbReference type="RefSeq" id="WP_407339454.1">
    <property type="nucleotide sequence ID" value="NZ_CP136862.1"/>
</dbReference>
<evidence type="ECO:0000313" key="8">
    <source>
        <dbReference type="Proteomes" id="UP001626536"/>
    </source>
</evidence>
<dbReference type="InterPro" id="IPR036440">
    <property type="entry name" value="Peptidase_C15-like_sf"/>
</dbReference>
<dbReference type="SUPFAM" id="SSF53182">
    <property type="entry name" value="Pyrrolidone carboxyl peptidase (pyroglutamate aminopeptidase)"/>
    <property type="match status" value="1"/>
</dbReference>
<protein>
    <recommendedName>
        <fullName evidence="6">Pyroglutamyl-peptidase I</fullName>
        <ecNumber evidence="6">3.4.19.3</ecNumber>
    </recommendedName>
</protein>
<evidence type="ECO:0000256" key="4">
    <source>
        <dbReference type="ARBA" id="ARBA00022801"/>
    </source>
</evidence>
<evidence type="ECO:0000256" key="1">
    <source>
        <dbReference type="ARBA" id="ARBA00006641"/>
    </source>
</evidence>
<dbReference type="InterPro" id="IPR000816">
    <property type="entry name" value="Peptidase_C15"/>
</dbReference>
<comment type="catalytic activity">
    <reaction evidence="6">
        <text>Release of an N-terminal pyroglutamyl group from a polypeptide, the second amino acid generally not being Pro.</text>
        <dbReference type="EC" id="3.4.19.3"/>
    </reaction>
</comment>